<feature type="compositionally biased region" description="Basic and acidic residues" evidence="1">
    <location>
        <begin position="212"/>
        <end position="247"/>
    </location>
</feature>
<comment type="caution">
    <text evidence="2">The sequence shown here is derived from an EMBL/GenBank/DDBJ whole genome shotgun (WGS) entry which is preliminary data.</text>
</comment>
<feature type="compositionally biased region" description="Low complexity" evidence="1">
    <location>
        <begin position="194"/>
        <end position="208"/>
    </location>
</feature>
<gene>
    <name evidence="2" type="ORF">SNEC2469_LOCUS28860</name>
</gene>
<sequence>MASLLDVMAGMNMGGLGGCGAGGSGGPGGGGRDLDPKKQLLLSLLSEVGLFEQDDDQDEAAGLLRQLLNSRERRLARRKQEQLETRADWVYRLRGNKGMGGFQQLLRTAGDCLAGASAARGDVRGHDCKICPSATAFYSPAFDSHAELAPVAPVVAPAGRIRAVVAPAGRINGPSRASGGKSLDKKGNVDDATPVKAMPAVPRAKAAAEQSDAEKPAAEKPDTDKPDEKPDAEKPSADKPAAEKPAEPDAAESSAPSAPSAAAPPEPDAAVAVDDEEDVAPEPKHLCNKRRKKARN</sequence>
<feature type="compositionally biased region" description="Basic residues" evidence="1">
    <location>
        <begin position="286"/>
        <end position="296"/>
    </location>
</feature>
<reference evidence="2" key="1">
    <citation type="submission" date="2021-02" db="EMBL/GenBank/DDBJ databases">
        <authorList>
            <person name="Dougan E. K."/>
            <person name="Rhodes N."/>
            <person name="Thang M."/>
            <person name="Chan C."/>
        </authorList>
    </citation>
    <scope>NUCLEOTIDE SEQUENCE</scope>
</reference>
<dbReference type="AlphaFoldDB" id="A0A813AU68"/>
<evidence type="ECO:0000256" key="1">
    <source>
        <dbReference type="SAM" id="MobiDB-lite"/>
    </source>
</evidence>
<organism evidence="2 3">
    <name type="scientific">Symbiodinium necroappetens</name>
    <dbReference type="NCBI Taxonomy" id="1628268"/>
    <lineage>
        <taxon>Eukaryota</taxon>
        <taxon>Sar</taxon>
        <taxon>Alveolata</taxon>
        <taxon>Dinophyceae</taxon>
        <taxon>Suessiales</taxon>
        <taxon>Symbiodiniaceae</taxon>
        <taxon>Symbiodinium</taxon>
    </lineage>
</organism>
<protein>
    <submittedName>
        <fullName evidence="2">Uncharacterized protein</fullName>
    </submittedName>
</protein>
<accession>A0A813AU68</accession>
<feature type="region of interest" description="Disordered" evidence="1">
    <location>
        <begin position="170"/>
        <end position="296"/>
    </location>
</feature>
<dbReference type="Proteomes" id="UP000601435">
    <property type="component" value="Unassembled WGS sequence"/>
</dbReference>
<dbReference type="EMBL" id="CAJNJA010063641">
    <property type="protein sequence ID" value="CAE7880023.1"/>
    <property type="molecule type" value="Genomic_DNA"/>
</dbReference>
<dbReference type="OrthoDB" id="444793at2759"/>
<evidence type="ECO:0000313" key="2">
    <source>
        <dbReference type="EMBL" id="CAE7880023.1"/>
    </source>
</evidence>
<name>A0A813AU68_9DINO</name>
<feature type="compositionally biased region" description="Low complexity" evidence="1">
    <location>
        <begin position="251"/>
        <end position="261"/>
    </location>
</feature>
<proteinExistence type="predicted"/>
<evidence type="ECO:0000313" key="3">
    <source>
        <dbReference type="Proteomes" id="UP000601435"/>
    </source>
</evidence>
<keyword evidence="3" id="KW-1185">Reference proteome</keyword>